<feature type="non-terminal residue" evidence="1">
    <location>
        <position position="93"/>
    </location>
</feature>
<dbReference type="EMBL" id="BGPR01000124">
    <property type="protein sequence ID" value="GBL96838.1"/>
    <property type="molecule type" value="Genomic_DNA"/>
</dbReference>
<evidence type="ECO:0000313" key="1">
    <source>
        <dbReference type="EMBL" id="GBL96838.1"/>
    </source>
</evidence>
<sequence>TRMNRSVRSDRANLAVTKRRKIISLEPYSAVFEKLIKKISAEDEFGALNLDGEVSEHRDQEIDSETDVEDNPICEQYSDSNSHTNACIIHPFN</sequence>
<feature type="non-terminal residue" evidence="1">
    <location>
        <position position="1"/>
    </location>
</feature>
<name>A0A4Y2BXQ4_ARAVE</name>
<reference evidence="1 2" key="1">
    <citation type="journal article" date="2019" name="Sci. Rep.">
        <title>Orb-weaving spider Araneus ventricosus genome elucidates the spidroin gene catalogue.</title>
        <authorList>
            <person name="Kono N."/>
            <person name="Nakamura H."/>
            <person name="Ohtoshi R."/>
            <person name="Moran D.A.P."/>
            <person name="Shinohara A."/>
            <person name="Yoshida Y."/>
            <person name="Fujiwara M."/>
            <person name="Mori M."/>
            <person name="Tomita M."/>
            <person name="Arakawa K."/>
        </authorList>
    </citation>
    <scope>NUCLEOTIDE SEQUENCE [LARGE SCALE GENOMIC DNA]</scope>
</reference>
<comment type="caution">
    <text evidence="1">The sequence shown here is derived from an EMBL/GenBank/DDBJ whole genome shotgun (WGS) entry which is preliminary data.</text>
</comment>
<proteinExistence type="predicted"/>
<accession>A0A4Y2BXQ4</accession>
<keyword evidence="2" id="KW-1185">Reference proteome</keyword>
<protein>
    <submittedName>
        <fullName evidence="1">Uncharacterized protein</fullName>
    </submittedName>
</protein>
<dbReference type="AlphaFoldDB" id="A0A4Y2BXQ4"/>
<dbReference type="Proteomes" id="UP000499080">
    <property type="component" value="Unassembled WGS sequence"/>
</dbReference>
<organism evidence="1 2">
    <name type="scientific">Araneus ventricosus</name>
    <name type="common">Orbweaver spider</name>
    <name type="synonym">Epeira ventricosa</name>
    <dbReference type="NCBI Taxonomy" id="182803"/>
    <lineage>
        <taxon>Eukaryota</taxon>
        <taxon>Metazoa</taxon>
        <taxon>Ecdysozoa</taxon>
        <taxon>Arthropoda</taxon>
        <taxon>Chelicerata</taxon>
        <taxon>Arachnida</taxon>
        <taxon>Araneae</taxon>
        <taxon>Araneomorphae</taxon>
        <taxon>Entelegynae</taxon>
        <taxon>Araneoidea</taxon>
        <taxon>Araneidae</taxon>
        <taxon>Araneus</taxon>
    </lineage>
</organism>
<evidence type="ECO:0000313" key="2">
    <source>
        <dbReference type="Proteomes" id="UP000499080"/>
    </source>
</evidence>
<gene>
    <name evidence="1" type="ORF">AVEN_118958_1</name>
</gene>